<proteinExistence type="inferred from homology"/>
<keyword evidence="3" id="KW-0808">Transferase</keyword>
<keyword evidence="6 7" id="KW-0472">Membrane</keyword>
<dbReference type="GO" id="GO:0016780">
    <property type="term" value="F:phosphotransferase activity, for other substituted phosphate groups"/>
    <property type="evidence" value="ECO:0007669"/>
    <property type="project" value="TreeGrafter"/>
</dbReference>
<feature type="transmembrane region" description="Helical" evidence="7">
    <location>
        <begin position="274"/>
        <end position="295"/>
    </location>
</feature>
<dbReference type="NCBIfam" id="TIGR03025">
    <property type="entry name" value="EPS_sugtrans"/>
    <property type="match status" value="1"/>
</dbReference>
<sequence>MYKTALNLKRLLLIGGDVLALQASLLATLWLRYGKFETLVWQQHRVPFFYVTGLWVVGLFVAGLYDLSKARNGLAFFRLFLEGMIVNLLVAFAFFYLIPVFGIEPRTNLLLYFAISLLFVYVWRLLYNRYVSRGLFRNRLLFIGSSEDALVICEMLKNRPLGFQVCAVIHTTPRASYAADGLRWDDRLSALEDMLARERISSIVLGHSLEALPELRDALYRTLFTSTAIIDRKELEETLTGRVPVASVTKAWFLENLRESEKTWYEAVKRAIDVLLAIPFGLVTLAITPLVALAIKLSSRGPVFYSQVRVGKGGQLIRIWKFRTMHADAEKDGPTFTASAKTDARLFWTGRIMRQLRIDELPQVWNVLKGDLSFIGPRPERPEFVGSLVERMPYYALRHLTRPGLTGWAQIQLLTPTTSLEDNLKKLQYDLYYIKHRSLILDLAILLKTIGIVLRRQGT</sequence>
<evidence type="ECO:0000256" key="7">
    <source>
        <dbReference type="SAM" id="Phobius"/>
    </source>
</evidence>
<dbReference type="InterPro" id="IPR003362">
    <property type="entry name" value="Bact_transf"/>
</dbReference>
<accession>A0A1F7UKF2</accession>
<evidence type="ECO:0000259" key="8">
    <source>
        <dbReference type="Pfam" id="PF02397"/>
    </source>
</evidence>
<comment type="similarity">
    <text evidence="2">Belongs to the bacterial sugar transferase family.</text>
</comment>
<dbReference type="Pfam" id="PF13727">
    <property type="entry name" value="CoA_binding_3"/>
    <property type="match status" value="1"/>
</dbReference>
<evidence type="ECO:0000313" key="10">
    <source>
        <dbReference type="Proteomes" id="UP000176603"/>
    </source>
</evidence>
<feature type="transmembrane region" description="Helical" evidence="7">
    <location>
        <begin position="79"/>
        <end position="103"/>
    </location>
</feature>
<feature type="transmembrane region" description="Helical" evidence="7">
    <location>
        <begin position="48"/>
        <end position="67"/>
    </location>
</feature>
<protein>
    <recommendedName>
        <fullName evidence="8">Bacterial sugar transferase domain-containing protein</fullName>
    </recommendedName>
</protein>
<evidence type="ECO:0000256" key="6">
    <source>
        <dbReference type="ARBA" id="ARBA00023136"/>
    </source>
</evidence>
<evidence type="ECO:0000256" key="3">
    <source>
        <dbReference type="ARBA" id="ARBA00022679"/>
    </source>
</evidence>
<evidence type="ECO:0000256" key="4">
    <source>
        <dbReference type="ARBA" id="ARBA00022692"/>
    </source>
</evidence>
<dbReference type="Proteomes" id="UP000176603">
    <property type="component" value="Unassembled WGS sequence"/>
</dbReference>
<feature type="transmembrane region" description="Helical" evidence="7">
    <location>
        <begin position="12"/>
        <end position="33"/>
    </location>
</feature>
<feature type="transmembrane region" description="Helical" evidence="7">
    <location>
        <begin position="109"/>
        <end position="127"/>
    </location>
</feature>
<name>A0A1F7UKF2_9BACT</name>
<dbReference type="EMBL" id="MGEH01000024">
    <property type="protein sequence ID" value="OGL78749.1"/>
    <property type="molecule type" value="Genomic_DNA"/>
</dbReference>
<evidence type="ECO:0000256" key="2">
    <source>
        <dbReference type="ARBA" id="ARBA00006464"/>
    </source>
</evidence>
<evidence type="ECO:0000256" key="1">
    <source>
        <dbReference type="ARBA" id="ARBA00004141"/>
    </source>
</evidence>
<organism evidence="9 10">
    <name type="scientific">Candidatus Uhrbacteria bacterium RIFCSPHIGHO2_12_FULL_60_25</name>
    <dbReference type="NCBI Taxonomy" id="1802399"/>
    <lineage>
        <taxon>Bacteria</taxon>
        <taxon>Candidatus Uhriibacteriota</taxon>
    </lineage>
</organism>
<keyword evidence="4 7" id="KW-0812">Transmembrane</keyword>
<comment type="caution">
    <text evidence="9">The sequence shown here is derived from an EMBL/GenBank/DDBJ whole genome shotgun (WGS) entry which is preliminary data.</text>
</comment>
<dbReference type="Pfam" id="PF02397">
    <property type="entry name" value="Bac_transf"/>
    <property type="match status" value="1"/>
</dbReference>
<evidence type="ECO:0000313" key="9">
    <source>
        <dbReference type="EMBL" id="OGL78749.1"/>
    </source>
</evidence>
<comment type="subcellular location">
    <subcellularLocation>
        <location evidence="1">Membrane</location>
        <topology evidence="1">Multi-pass membrane protein</topology>
    </subcellularLocation>
</comment>
<dbReference type="STRING" id="1802399.A3E39_01140"/>
<dbReference type="AlphaFoldDB" id="A0A1F7UKF2"/>
<reference evidence="9 10" key="1">
    <citation type="journal article" date="2016" name="Nat. Commun.">
        <title>Thousands of microbial genomes shed light on interconnected biogeochemical processes in an aquifer system.</title>
        <authorList>
            <person name="Anantharaman K."/>
            <person name="Brown C.T."/>
            <person name="Hug L.A."/>
            <person name="Sharon I."/>
            <person name="Castelle C.J."/>
            <person name="Probst A.J."/>
            <person name="Thomas B.C."/>
            <person name="Singh A."/>
            <person name="Wilkins M.J."/>
            <person name="Karaoz U."/>
            <person name="Brodie E.L."/>
            <person name="Williams K.H."/>
            <person name="Hubbard S.S."/>
            <person name="Banfield J.F."/>
        </authorList>
    </citation>
    <scope>NUCLEOTIDE SEQUENCE [LARGE SCALE GENOMIC DNA]</scope>
</reference>
<gene>
    <name evidence="9" type="ORF">A3E39_01140</name>
</gene>
<evidence type="ECO:0000256" key="5">
    <source>
        <dbReference type="ARBA" id="ARBA00022989"/>
    </source>
</evidence>
<dbReference type="GO" id="GO:0016020">
    <property type="term" value="C:membrane"/>
    <property type="evidence" value="ECO:0007669"/>
    <property type="project" value="UniProtKB-SubCell"/>
</dbReference>
<feature type="domain" description="Bacterial sugar transferase" evidence="8">
    <location>
        <begin position="269"/>
        <end position="454"/>
    </location>
</feature>
<dbReference type="PANTHER" id="PTHR30576">
    <property type="entry name" value="COLANIC BIOSYNTHESIS UDP-GLUCOSE LIPID CARRIER TRANSFERASE"/>
    <property type="match status" value="1"/>
</dbReference>
<dbReference type="InterPro" id="IPR017475">
    <property type="entry name" value="EPS_sugar_tfrase"/>
</dbReference>
<keyword evidence="5 7" id="KW-1133">Transmembrane helix</keyword>
<dbReference type="PANTHER" id="PTHR30576:SF0">
    <property type="entry name" value="UNDECAPRENYL-PHOSPHATE N-ACETYLGALACTOSAMINYL 1-PHOSPHATE TRANSFERASE-RELATED"/>
    <property type="match status" value="1"/>
</dbReference>